<name>A0A1H1WD11_9ACTN</name>
<evidence type="ECO:0000256" key="5">
    <source>
        <dbReference type="SAM" id="SignalP"/>
    </source>
</evidence>
<dbReference type="RefSeq" id="WP_092655543.1">
    <property type="nucleotide sequence ID" value="NZ_LT629732.1"/>
</dbReference>
<keyword evidence="4 5" id="KW-0732">Signal</keyword>
<evidence type="ECO:0000313" key="7">
    <source>
        <dbReference type="Proteomes" id="UP000198983"/>
    </source>
</evidence>
<proteinExistence type="inferred from homology"/>
<keyword evidence="7" id="KW-1185">Reference proteome</keyword>
<dbReference type="InterPro" id="IPR006311">
    <property type="entry name" value="TAT_signal"/>
</dbReference>
<protein>
    <submittedName>
        <fullName evidence="6">ABC-type glycerol-3-phosphate transport system, substrate-binding protein</fullName>
    </submittedName>
</protein>
<comment type="similarity">
    <text evidence="2">Belongs to the bacterial solute-binding protein 1 family.</text>
</comment>
<sequence length="538" mass="60303">MSGSSRRAFLLRSLALGVSAPTIASVLAGCTGDDGPPFGNPATRQRADDAARYRGHIVVAPLENPPKAAQEALTRAYREHQPDVRIYWQARDYTDTGAYGQWLGRQLSASRVGPDIVTSGYAPDFRGFVDFNEYRAQVNPYTGQAWEKDYDFGKYRELTAEGTRPELGTDQLHLLWYYNKEIFASANVSPPKNWREVVEVSRKLKKAGHIPLSTNFDYILPGWICSVYFDQYHPSWSTAVRSQPGDWNWNPELDGDFDYDANDPALHAKYTYSAQRFYQALKAKTLRYDTPAMVELVTNLIRVFPQYSNGDFFAYTDQYLPFVQGKAAMLVDGSWSLTLLHKDLQSLTESRAKKLGIKPGKLQPFDWDVFEFPPMEGPLVESRPRPPEGTTGYHLGVVEKDPEHTEMVMDFLMFWLSKPGYTAFLQGTSDAGELAPAGPPMVNGIEYPRDIADLLGKVQQKGIVGPAYGSFWVNGPGGGRTTQILQALFTNVLQRRTPPQEYATQVQKTIETHFADILANTGLTEDDVANPARRPRSV</sequence>
<evidence type="ECO:0000256" key="2">
    <source>
        <dbReference type="ARBA" id="ARBA00008520"/>
    </source>
</evidence>
<dbReference type="PANTHER" id="PTHR43649">
    <property type="entry name" value="ARABINOSE-BINDING PROTEIN-RELATED"/>
    <property type="match status" value="1"/>
</dbReference>
<dbReference type="GO" id="GO:0030313">
    <property type="term" value="C:cell envelope"/>
    <property type="evidence" value="ECO:0007669"/>
    <property type="project" value="UniProtKB-SubCell"/>
</dbReference>
<dbReference type="Gene3D" id="3.40.190.10">
    <property type="entry name" value="Periplasmic binding protein-like II"/>
    <property type="match status" value="1"/>
</dbReference>
<dbReference type="Pfam" id="PF01547">
    <property type="entry name" value="SBP_bac_1"/>
    <property type="match status" value="1"/>
</dbReference>
<comment type="subcellular location">
    <subcellularLocation>
        <location evidence="1">Cell envelope</location>
    </subcellularLocation>
</comment>
<evidence type="ECO:0000313" key="6">
    <source>
        <dbReference type="EMBL" id="SDS94256.1"/>
    </source>
</evidence>
<feature type="signal peptide" evidence="5">
    <location>
        <begin position="1"/>
        <end position="24"/>
    </location>
</feature>
<dbReference type="InterPro" id="IPR006059">
    <property type="entry name" value="SBP"/>
</dbReference>
<organism evidence="6 7">
    <name type="scientific">Actinopolymorpha singaporensis</name>
    <dbReference type="NCBI Taxonomy" id="117157"/>
    <lineage>
        <taxon>Bacteria</taxon>
        <taxon>Bacillati</taxon>
        <taxon>Actinomycetota</taxon>
        <taxon>Actinomycetes</taxon>
        <taxon>Propionibacteriales</taxon>
        <taxon>Actinopolymorphaceae</taxon>
        <taxon>Actinopolymorpha</taxon>
    </lineage>
</organism>
<feature type="chain" id="PRO_5009264285" evidence="5">
    <location>
        <begin position="25"/>
        <end position="538"/>
    </location>
</feature>
<evidence type="ECO:0000256" key="3">
    <source>
        <dbReference type="ARBA" id="ARBA00022448"/>
    </source>
</evidence>
<gene>
    <name evidence="6" type="ORF">SAMN04489717_4433</name>
</gene>
<dbReference type="OrthoDB" id="7937990at2"/>
<dbReference type="PANTHER" id="PTHR43649:SF31">
    <property type="entry name" value="SN-GLYCEROL-3-PHOSPHATE-BINDING PERIPLASMIC PROTEIN UGPB"/>
    <property type="match status" value="1"/>
</dbReference>
<dbReference type="SUPFAM" id="SSF53850">
    <property type="entry name" value="Periplasmic binding protein-like II"/>
    <property type="match status" value="1"/>
</dbReference>
<dbReference type="STRING" id="117157.SAMN04489717_4433"/>
<dbReference type="EMBL" id="LT629732">
    <property type="protein sequence ID" value="SDS94256.1"/>
    <property type="molecule type" value="Genomic_DNA"/>
</dbReference>
<evidence type="ECO:0000256" key="4">
    <source>
        <dbReference type="ARBA" id="ARBA00022729"/>
    </source>
</evidence>
<evidence type="ECO:0000256" key="1">
    <source>
        <dbReference type="ARBA" id="ARBA00004196"/>
    </source>
</evidence>
<keyword evidence="3" id="KW-0813">Transport</keyword>
<reference evidence="6 7" key="1">
    <citation type="submission" date="2016-10" db="EMBL/GenBank/DDBJ databases">
        <authorList>
            <person name="de Groot N.N."/>
        </authorList>
    </citation>
    <scope>NUCLEOTIDE SEQUENCE [LARGE SCALE GENOMIC DNA]</scope>
    <source>
        <strain evidence="6 7">DSM 22024</strain>
    </source>
</reference>
<accession>A0A1H1WD11</accession>
<dbReference type="Proteomes" id="UP000198983">
    <property type="component" value="Chromosome I"/>
</dbReference>
<dbReference type="AlphaFoldDB" id="A0A1H1WD11"/>
<dbReference type="PROSITE" id="PS51318">
    <property type="entry name" value="TAT"/>
    <property type="match status" value="1"/>
</dbReference>
<dbReference type="InterPro" id="IPR050490">
    <property type="entry name" value="Bact_solute-bd_prot1"/>
</dbReference>
<dbReference type="PROSITE" id="PS51257">
    <property type="entry name" value="PROKAR_LIPOPROTEIN"/>
    <property type="match status" value="1"/>
</dbReference>